<evidence type="ECO:0000256" key="3">
    <source>
        <dbReference type="ARBA" id="ARBA00022630"/>
    </source>
</evidence>
<evidence type="ECO:0000256" key="2">
    <source>
        <dbReference type="ARBA" id="ARBA00010989"/>
    </source>
</evidence>
<keyword evidence="6" id="KW-0812">Transmembrane</keyword>
<dbReference type="InterPro" id="IPR006076">
    <property type="entry name" value="FAD-dep_OxRdtase"/>
</dbReference>
<dbReference type="PANTHER" id="PTHR10961:SF7">
    <property type="entry name" value="FAD DEPENDENT OXIDOREDUCTASE DOMAIN-CONTAINING PROTEIN"/>
    <property type="match status" value="1"/>
</dbReference>
<dbReference type="Gene3D" id="3.50.50.60">
    <property type="entry name" value="FAD/NAD(P)-binding domain"/>
    <property type="match status" value="1"/>
</dbReference>
<keyword evidence="6" id="KW-0472">Membrane</keyword>
<reference evidence="8" key="1">
    <citation type="submission" date="2023-07" db="EMBL/GenBank/DDBJ databases">
        <authorList>
            <consortium name="AG Swart"/>
            <person name="Singh M."/>
            <person name="Singh A."/>
            <person name="Seah K."/>
            <person name="Emmerich C."/>
        </authorList>
    </citation>
    <scope>NUCLEOTIDE SEQUENCE</scope>
    <source>
        <strain evidence="8">DP1</strain>
    </source>
</reference>
<dbReference type="PANTHER" id="PTHR10961">
    <property type="entry name" value="PEROXISOMAL SARCOSINE OXIDASE"/>
    <property type="match status" value="1"/>
</dbReference>
<sequence>MESSDRYNLIVVGLGCAGLSVAHYFSTQMEGAKILGLEKNSISGDLGTSSLGHSRLFNYTPGFPLRNEMYEDSKKMWKEIEEKTQTEILHYTTLLYLGRPDWRLIKDAKKEIPEEEFLSPEKISEMYPAFENIPEDYTGFHIEDAGIIKSKVALQVYTDMCQEQDIELKYNTTVTKISKNEVQTEDGAIYNADHVVVATGPFTGEHFEHEDEEFVSMEQEFYEFGDKEGLPTMFQEDSEFGSMLGCLDNEDLLQYKVSRHGDINRTDAEAWIRHRIPSKAEDILKNSQIFQARWCFRKGKHFVYETKNGVHYTYGFRGNGFFYMPLHGKVVFDTLLKKGPLKYALI</sequence>
<dbReference type="EMBL" id="CAMPGE010015586">
    <property type="protein sequence ID" value="CAI2374200.1"/>
    <property type="molecule type" value="Genomic_DNA"/>
</dbReference>
<dbReference type="InterPro" id="IPR045170">
    <property type="entry name" value="MTOX"/>
</dbReference>
<evidence type="ECO:0000256" key="5">
    <source>
        <dbReference type="ARBA" id="ARBA00023002"/>
    </source>
</evidence>
<dbReference type="GO" id="GO:0008115">
    <property type="term" value="F:sarcosine oxidase activity"/>
    <property type="evidence" value="ECO:0007669"/>
    <property type="project" value="TreeGrafter"/>
</dbReference>
<protein>
    <recommendedName>
        <fullName evidence="7">FAD dependent oxidoreductase domain-containing protein</fullName>
    </recommendedName>
</protein>
<comment type="similarity">
    <text evidence="2">Belongs to the MSOX/MTOX family.</text>
</comment>
<name>A0AAD1XKB4_EUPCR</name>
<dbReference type="Proteomes" id="UP001295684">
    <property type="component" value="Unassembled WGS sequence"/>
</dbReference>
<dbReference type="AlphaFoldDB" id="A0AAD1XKB4"/>
<organism evidence="8 9">
    <name type="scientific">Euplotes crassus</name>
    <dbReference type="NCBI Taxonomy" id="5936"/>
    <lineage>
        <taxon>Eukaryota</taxon>
        <taxon>Sar</taxon>
        <taxon>Alveolata</taxon>
        <taxon>Ciliophora</taxon>
        <taxon>Intramacronucleata</taxon>
        <taxon>Spirotrichea</taxon>
        <taxon>Hypotrichia</taxon>
        <taxon>Euplotida</taxon>
        <taxon>Euplotidae</taxon>
        <taxon>Moneuplotes</taxon>
    </lineage>
</organism>
<evidence type="ECO:0000256" key="1">
    <source>
        <dbReference type="ARBA" id="ARBA00001974"/>
    </source>
</evidence>
<accession>A0AAD1XKB4</accession>
<dbReference type="Pfam" id="PF01266">
    <property type="entry name" value="DAO"/>
    <property type="match status" value="1"/>
</dbReference>
<feature type="domain" description="FAD dependent oxidoreductase" evidence="7">
    <location>
        <begin position="9"/>
        <end position="332"/>
    </location>
</feature>
<evidence type="ECO:0000313" key="9">
    <source>
        <dbReference type="Proteomes" id="UP001295684"/>
    </source>
</evidence>
<keyword evidence="6" id="KW-1133">Transmembrane helix</keyword>
<dbReference type="SUPFAM" id="SSF51905">
    <property type="entry name" value="FAD/NAD(P)-binding domain"/>
    <property type="match status" value="1"/>
</dbReference>
<keyword evidence="5" id="KW-0560">Oxidoreductase</keyword>
<evidence type="ECO:0000256" key="6">
    <source>
        <dbReference type="SAM" id="Phobius"/>
    </source>
</evidence>
<comment type="caution">
    <text evidence="8">The sequence shown here is derived from an EMBL/GenBank/DDBJ whole genome shotgun (WGS) entry which is preliminary data.</text>
</comment>
<feature type="transmembrane region" description="Helical" evidence="6">
    <location>
        <begin position="7"/>
        <end position="25"/>
    </location>
</feature>
<proteinExistence type="inferred from homology"/>
<dbReference type="GO" id="GO:0050660">
    <property type="term" value="F:flavin adenine dinucleotide binding"/>
    <property type="evidence" value="ECO:0007669"/>
    <property type="project" value="InterPro"/>
</dbReference>
<gene>
    <name evidence="8" type="ORF">ECRASSUSDP1_LOCUS15552</name>
</gene>
<evidence type="ECO:0000313" key="8">
    <source>
        <dbReference type="EMBL" id="CAI2374200.1"/>
    </source>
</evidence>
<evidence type="ECO:0000256" key="4">
    <source>
        <dbReference type="ARBA" id="ARBA00022827"/>
    </source>
</evidence>
<keyword evidence="3" id="KW-0285">Flavoprotein</keyword>
<dbReference type="Gene3D" id="3.30.9.10">
    <property type="entry name" value="D-Amino Acid Oxidase, subunit A, domain 2"/>
    <property type="match status" value="1"/>
</dbReference>
<keyword evidence="9" id="KW-1185">Reference proteome</keyword>
<comment type="cofactor">
    <cofactor evidence="1">
        <name>FAD</name>
        <dbReference type="ChEBI" id="CHEBI:57692"/>
    </cofactor>
</comment>
<dbReference type="InterPro" id="IPR036188">
    <property type="entry name" value="FAD/NAD-bd_sf"/>
</dbReference>
<keyword evidence="4" id="KW-0274">FAD</keyword>
<evidence type="ECO:0000259" key="7">
    <source>
        <dbReference type="Pfam" id="PF01266"/>
    </source>
</evidence>